<proteinExistence type="predicted"/>
<reference evidence="2 3" key="1">
    <citation type="submission" date="2019-04" db="EMBL/GenBank/DDBJ databases">
        <title>Development of a multi-locus typing scheme for an Enterobacteriaceae linear plasmid that mediates inter-species transfer of flagella.</title>
        <authorList>
            <person name="Robertson J."/>
            <person name="Lin J."/>
            <person name="Wren-Hedegus A."/>
            <person name="Arya G."/>
            <person name="Carrillo C."/>
            <person name="Nash J.H.E."/>
        </authorList>
    </citation>
    <scope>NUCLEOTIDE SEQUENCE [LARGE SCALE GENOMIC DNA]</scope>
    <source>
        <strain evidence="2 3">SA20130280</strain>
        <plasmid evidence="3">psa20130280.1</plasmid>
    </source>
</reference>
<dbReference type="AlphaFoldDB" id="A0A4P7LXD3"/>
<evidence type="ECO:0000313" key="2">
    <source>
        <dbReference type="EMBL" id="QBY65726.1"/>
    </source>
</evidence>
<feature type="transmembrane region" description="Helical" evidence="1">
    <location>
        <begin position="34"/>
        <end position="51"/>
    </location>
</feature>
<dbReference type="EMBL" id="CP038594">
    <property type="protein sequence ID" value="QBY65726.1"/>
    <property type="molecule type" value="Genomic_DNA"/>
</dbReference>
<evidence type="ECO:0000256" key="1">
    <source>
        <dbReference type="SAM" id="Phobius"/>
    </source>
</evidence>
<name>A0A4P7LXD3_SALSE</name>
<evidence type="ECO:0000313" key="3">
    <source>
        <dbReference type="Proteomes" id="UP000295223"/>
    </source>
</evidence>
<protein>
    <submittedName>
        <fullName evidence="2">Uncharacterized protein</fullName>
    </submittedName>
</protein>
<gene>
    <name evidence="2" type="ORF">E5F22_23990</name>
</gene>
<accession>A0A4P7LXD3</accession>
<dbReference type="RefSeq" id="WP_058686748.1">
    <property type="nucleotide sequence ID" value="NZ_CP038592.1"/>
</dbReference>
<organism evidence="2 3">
    <name type="scientific">Salmonella senftenberg</name>
    <dbReference type="NCBI Taxonomy" id="28150"/>
    <lineage>
        <taxon>Bacteria</taxon>
        <taxon>Pseudomonadati</taxon>
        <taxon>Pseudomonadota</taxon>
        <taxon>Gammaproteobacteria</taxon>
        <taxon>Enterobacterales</taxon>
        <taxon>Enterobacteriaceae</taxon>
        <taxon>Salmonella</taxon>
    </lineage>
</organism>
<dbReference type="GeneID" id="39752408"/>
<dbReference type="Proteomes" id="UP000295223">
    <property type="component" value="Plasmid pSA20130280.1"/>
</dbReference>
<keyword evidence="1" id="KW-0472">Membrane</keyword>
<sequence>MENILSKKQKKHLKKTYLNTEKKIRNRIASNRKAFYCGIAVLAVLTAYSLFKPKEQQTVIPQVNQDYENCMSWNRSNSINRKQYLSPVQINGVVVDSAVNDFCATDKNRNRVSSEQNGLWLMNFENCMQQLQPDRMFIETMDFTVFDKKYTGVKKETVNQCVRYAATNNKYDIYDNYLYAVYMAGTFIKSNSVDDVVFSIKTNFYKQI</sequence>
<keyword evidence="1" id="KW-1133">Transmembrane helix</keyword>
<keyword evidence="1" id="KW-0812">Transmembrane</keyword>
<geneLocation type="plasmid" evidence="3">
    <name>psa20130280.1</name>
</geneLocation>
<keyword evidence="2" id="KW-0614">Plasmid</keyword>